<evidence type="ECO:0000259" key="6">
    <source>
        <dbReference type="Pfam" id="PF01370"/>
    </source>
</evidence>
<feature type="domain" description="NAD-dependent epimerase/dehydratase" evidence="6">
    <location>
        <begin position="93"/>
        <end position="308"/>
    </location>
</feature>
<dbReference type="KEGG" id="ccal:108626952"/>
<sequence length="434" mass="49924">MTWRRDWTRIELKTERNQMRRTINMAAVTSAWFSRIVRTGKLQNACPIHACYAIHAVQGRDYSSQPRVIKNPTTASLKRGTGGRSSFNGIVCTVFGCSGFIGGNLSIRLGRIGSQLILPYRCDPYHIKELKVGGDLGQVLYHPFHLKDEESIIRCMKYSNVVVNCIGTKNETSNFTFKQVHVDGARRLARLAKECNVERFIQVSCLNVSKDPEPIMLKEGSKMLKTKWEGEQAVREEFPEATIVRPSVVYGHQDRFIAHYMNDKRLIYTNKIPLWDAGEKTEKQPVLIHDVISGIVSIIRNPDTAGKTYQFVGPKRYTLNHIVTSFYDLAMKHYGERRVKVINMKYHPYAWLKTSVWEYIYTVHPKADLLWEVLEFHHTSDKIDPTLPTLEDLGITPTTLESQIEWQIKPYEHCRADIAELERITMPKVQSVPK</sequence>
<dbReference type="AlphaFoldDB" id="A0AAJ7N9D8"/>
<comment type="similarity">
    <text evidence="1">Belongs to the complex I NDUFA9 subunit family.</text>
</comment>
<dbReference type="Proteomes" id="UP000694925">
    <property type="component" value="Unplaced"/>
</dbReference>
<dbReference type="InterPro" id="IPR001509">
    <property type="entry name" value="Epimerase_deHydtase"/>
</dbReference>
<organism evidence="7 8">
    <name type="scientific">Ceratina calcarata</name>
    <dbReference type="NCBI Taxonomy" id="156304"/>
    <lineage>
        <taxon>Eukaryota</taxon>
        <taxon>Metazoa</taxon>
        <taxon>Ecdysozoa</taxon>
        <taxon>Arthropoda</taxon>
        <taxon>Hexapoda</taxon>
        <taxon>Insecta</taxon>
        <taxon>Pterygota</taxon>
        <taxon>Neoptera</taxon>
        <taxon>Endopterygota</taxon>
        <taxon>Hymenoptera</taxon>
        <taxon>Apocrita</taxon>
        <taxon>Aculeata</taxon>
        <taxon>Apoidea</taxon>
        <taxon>Anthophila</taxon>
        <taxon>Apidae</taxon>
        <taxon>Ceratina</taxon>
        <taxon>Zadontomerus</taxon>
    </lineage>
</organism>
<dbReference type="GO" id="GO:0044877">
    <property type="term" value="F:protein-containing complex binding"/>
    <property type="evidence" value="ECO:0007669"/>
    <property type="project" value="TreeGrafter"/>
</dbReference>
<evidence type="ECO:0000313" key="7">
    <source>
        <dbReference type="Proteomes" id="UP000694925"/>
    </source>
</evidence>
<gene>
    <name evidence="8" type="primary">LOC108626952</name>
</gene>
<evidence type="ECO:0000256" key="3">
    <source>
        <dbReference type="ARBA" id="ARBA00042000"/>
    </source>
</evidence>
<comment type="subunit">
    <text evidence="5">Complex I is composed of 45 different subunits. This a component of the hydrophobic protein fraction. Interacts with BLOC1S1. Interacts with SLC2A4. Interacts with CLOCK. Interacts with RAB5IF.</text>
</comment>
<evidence type="ECO:0000256" key="4">
    <source>
        <dbReference type="ARBA" id="ARBA00043145"/>
    </source>
</evidence>
<name>A0AAJ7N9D8_9HYME</name>
<evidence type="ECO:0000256" key="2">
    <source>
        <dbReference type="ARBA" id="ARBA00040720"/>
    </source>
</evidence>
<evidence type="ECO:0000256" key="5">
    <source>
        <dbReference type="ARBA" id="ARBA00046455"/>
    </source>
</evidence>
<proteinExistence type="inferred from homology"/>
<dbReference type="Gene3D" id="3.40.50.720">
    <property type="entry name" value="NAD(P)-binding Rossmann-like Domain"/>
    <property type="match status" value="1"/>
</dbReference>
<dbReference type="Pfam" id="PF01370">
    <property type="entry name" value="Epimerase"/>
    <property type="match status" value="1"/>
</dbReference>
<dbReference type="PANTHER" id="PTHR12126:SF11">
    <property type="entry name" value="NADH DEHYDROGENASE [UBIQUINONE] 1 ALPHA SUBCOMPLEX SUBUNIT 9, MITOCHONDRIAL"/>
    <property type="match status" value="1"/>
</dbReference>
<dbReference type="GeneID" id="108626952"/>
<dbReference type="GO" id="GO:0005739">
    <property type="term" value="C:mitochondrion"/>
    <property type="evidence" value="ECO:0007669"/>
    <property type="project" value="TreeGrafter"/>
</dbReference>
<dbReference type="InterPro" id="IPR036291">
    <property type="entry name" value="NAD(P)-bd_dom_sf"/>
</dbReference>
<dbReference type="InterPro" id="IPR051207">
    <property type="entry name" value="ComplexI_NDUFA9_subunit"/>
</dbReference>
<dbReference type="RefSeq" id="XP_017883426.2">
    <property type="nucleotide sequence ID" value="XM_018027937.2"/>
</dbReference>
<dbReference type="CTD" id="40272"/>
<evidence type="ECO:0000313" key="8">
    <source>
        <dbReference type="RefSeq" id="XP_017883426.2"/>
    </source>
</evidence>
<accession>A0AAJ7N9D8</accession>
<dbReference type="SUPFAM" id="SSF51735">
    <property type="entry name" value="NAD(P)-binding Rossmann-fold domains"/>
    <property type="match status" value="1"/>
</dbReference>
<dbReference type="PANTHER" id="PTHR12126">
    <property type="entry name" value="NADH-UBIQUINONE OXIDOREDUCTASE 39 KDA SUBUNIT-RELATED"/>
    <property type="match status" value="1"/>
</dbReference>
<evidence type="ECO:0000256" key="1">
    <source>
        <dbReference type="ARBA" id="ARBA00038501"/>
    </source>
</evidence>
<reference evidence="8" key="1">
    <citation type="submission" date="2025-08" db="UniProtKB">
        <authorList>
            <consortium name="RefSeq"/>
        </authorList>
    </citation>
    <scope>IDENTIFICATION</scope>
    <source>
        <tissue evidence="8">Whole body</tissue>
    </source>
</reference>
<protein>
    <recommendedName>
        <fullName evidence="2">NADH dehydrogenase [ubiquinone] 1 alpha subcomplex subunit 9, mitochondrial</fullName>
    </recommendedName>
    <alternativeName>
        <fullName evidence="4">Complex I-39kD</fullName>
    </alternativeName>
    <alternativeName>
        <fullName evidence="3">NADH-ubiquinone oxidoreductase 39 kDa subunit</fullName>
    </alternativeName>
</protein>
<keyword evidence="7" id="KW-1185">Reference proteome</keyword>
<dbReference type="CDD" id="cd05271">
    <property type="entry name" value="NDUFA9_like_SDR_a"/>
    <property type="match status" value="1"/>
</dbReference>